<feature type="region of interest" description="Disordered" evidence="1">
    <location>
        <begin position="155"/>
        <end position="178"/>
    </location>
</feature>
<dbReference type="OrthoDB" id="1898499at2"/>
<feature type="transmembrane region" description="Helical" evidence="2">
    <location>
        <begin position="7"/>
        <end position="25"/>
    </location>
</feature>
<evidence type="ECO:0000256" key="1">
    <source>
        <dbReference type="SAM" id="MobiDB-lite"/>
    </source>
</evidence>
<evidence type="ECO:0000256" key="2">
    <source>
        <dbReference type="SAM" id="Phobius"/>
    </source>
</evidence>
<accession>A0A1T4Y437</accession>
<dbReference type="STRING" id="745368.SAMN02745178_02727"/>
<keyword evidence="4" id="KW-1185">Reference proteome</keyword>
<keyword evidence="2" id="KW-1133">Transmembrane helix</keyword>
<evidence type="ECO:0000313" key="3">
    <source>
        <dbReference type="EMBL" id="SKA96594.1"/>
    </source>
</evidence>
<dbReference type="AlphaFoldDB" id="A0A1T4Y437"/>
<keyword evidence="2" id="KW-0812">Transmembrane</keyword>
<name>A0A1T4Y437_9FIRM</name>
<gene>
    <name evidence="3" type="ORF">SAMN02745178_02727</name>
</gene>
<evidence type="ECO:0000313" key="4">
    <source>
        <dbReference type="Proteomes" id="UP000190286"/>
    </source>
</evidence>
<protein>
    <submittedName>
        <fullName evidence="3">Uncharacterized protein</fullName>
    </submittedName>
</protein>
<proteinExistence type="predicted"/>
<dbReference type="GeneID" id="93339151"/>
<organism evidence="3 4">
    <name type="scientific">Gemmiger formicilis</name>
    <dbReference type="NCBI Taxonomy" id="745368"/>
    <lineage>
        <taxon>Bacteria</taxon>
        <taxon>Bacillati</taxon>
        <taxon>Bacillota</taxon>
        <taxon>Clostridia</taxon>
        <taxon>Eubacteriales</taxon>
        <taxon>Gemmiger</taxon>
    </lineage>
</organism>
<keyword evidence="2" id="KW-0472">Membrane</keyword>
<reference evidence="3 4" key="1">
    <citation type="submission" date="2017-02" db="EMBL/GenBank/DDBJ databases">
        <authorList>
            <person name="Peterson S.W."/>
        </authorList>
    </citation>
    <scope>NUCLEOTIDE SEQUENCE [LARGE SCALE GENOMIC DNA]</scope>
    <source>
        <strain evidence="3 4">ATCC 27749</strain>
    </source>
</reference>
<sequence>MKSDNAIWNGTSIFVGIIVAIAAFVRGALLLPLLLVACSIWELYVLHHLRSSLPAVPKKKAKAPRRTKFVVPDIEDEPLSDILLLHVNQRVTAALRTADSNITWEWATKDPLAIVKEGGRCLIRVHGLDGFESAEVVLDKQAHLRCELINTVPLRPNPTADTPEKPRIPAETPPLPDPRIWYETEGRATLEGIVADLSSRGHHSMTVQEDGHIQLTDGSTSVLPELHGFPPVGCWEKLKQVFAGDGLAAEETSGKLVLSW</sequence>
<dbReference type="EMBL" id="FUYF01000033">
    <property type="protein sequence ID" value="SKA96594.1"/>
    <property type="molecule type" value="Genomic_DNA"/>
</dbReference>
<dbReference type="RefSeq" id="WP_078785521.1">
    <property type="nucleotide sequence ID" value="NZ_CAJKTF010000024.1"/>
</dbReference>
<dbReference type="Proteomes" id="UP000190286">
    <property type="component" value="Unassembled WGS sequence"/>
</dbReference>